<evidence type="ECO:0000256" key="1">
    <source>
        <dbReference type="SAM" id="SignalP"/>
    </source>
</evidence>
<evidence type="ECO:0000313" key="3">
    <source>
        <dbReference type="Proteomes" id="UP000663193"/>
    </source>
</evidence>
<dbReference type="RefSeq" id="XP_001800327.1">
    <property type="nucleotide sequence ID" value="XM_001800275.1"/>
</dbReference>
<dbReference type="VEuPathDB" id="FungiDB:JI435_441730"/>
<feature type="chain" id="PRO_5034973479" evidence="1">
    <location>
        <begin position="23"/>
        <end position="95"/>
    </location>
</feature>
<feature type="signal peptide" evidence="1">
    <location>
        <begin position="1"/>
        <end position="22"/>
    </location>
</feature>
<sequence length="95" mass="10311">MQFTNFTVAALSAFLFAGNVAAKECHARENCCYSSEGACRRQLGLAYAFIGGCSFDGHDQDKLTLCEQVNVTRKDCDADCCDIQTKKGRGCPKEG</sequence>
<dbReference type="AlphaFoldDB" id="A0A7U2FDI1"/>
<keyword evidence="1" id="KW-0732">Signal</keyword>
<dbReference type="OrthoDB" id="3446835at2759"/>
<protein>
    <submittedName>
        <fullName evidence="2">Uncharacterized protein</fullName>
    </submittedName>
</protein>
<gene>
    <name evidence="2" type="ORF">JI435_441730</name>
</gene>
<dbReference type="Proteomes" id="UP000663193">
    <property type="component" value="Chromosome 15"/>
</dbReference>
<reference evidence="3" key="1">
    <citation type="journal article" date="2021" name="BMC Genomics">
        <title>Chromosome-level genome assembly and manually-curated proteome of model necrotroph Parastagonospora nodorum Sn15 reveals a genome-wide trove of candidate effector homologs, and redundancy of virulence-related functions within an accessory chromosome.</title>
        <authorList>
            <person name="Bertazzoni S."/>
            <person name="Jones D.A.B."/>
            <person name="Phan H.T."/>
            <person name="Tan K.-C."/>
            <person name="Hane J.K."/>
        </authorList>
    </citation>
    <scope>NUCLEOTIDE SEQUENCE [LARGE SCALE GENOMIC DNA]</scope>
    <source>
        <strain evidence="3">SN15 / ATCC MYA-4574 / FGSC 10173)</strain>
    </source>
</reference>
<accession>A0A7U2FDI1</accession>
<keyword evidence="3" id="KW-1185">Reference proteome</keyword>
<dbReference type="KEGG" id="pno:SNOG_10044"/>
<dbReference type="EMBL" id="CP069037">
    <property type="protein sequence ID" value="QRD03269.1"/>
    <property type="molecule type" value="Genomic_DNA"/>
</dbReference>
<name>A0A7U2FDI1_PHANO</name>
<proteinExistence type="predicted"/>
<organism evidence="2 3">
    <name type="scientific">Phaeosphaeria nodorum (strain SN15 / ATCC MYA-4574 / FGSC 10173)</name>
    <name type="common">Glume blotch fungus</name>
    <name type="synonym">Parastagonospora nodorum</name>
    <dbReference type="NCBI Taxonomy" id="321614"/>
    <lineage>
        <taxon>Eukaryota</taxon>
        <taxon>Fungi</taxon>
        <taxon>Dikarya</taxon>
        <taxon>Ascomycota</taxon>
        <taxon>Pezizomycotina</taxon>
        <taxon>Dothideomycetes</taxon>
        <taxon>Pleosporomycetidae</taxon>
        <taxon>Pleosporales</taxon>
        <taxon>Pleosporineae</taxon>
        <taxon>Phaeosphaeriaceae</taxon>
        <taxon>Parastagonospora</taxon>
    </lineage>
</organism>
<evidence type="ECO:0000313" key="2">
    <source>
        <dbReference type="EMBL" id="QRD03269.1"/>
    </source>
</evidence>